<comment type="function">
    <text evidence="9">Structural component of the gap junctions.</text>
</comment>
<feature type="transmembrane region" description="Helical" evidence="9">
    <location>
        <begin position="33"/>
        <end position="51"/>
    </location>
</feature>
<sequence length="459" mass="54438">MNDILDFAKKFGAGKHHAARNDDVFIDRLNHRYTVTMIIVFAAIVTTQQYFGSPITCWVPAQFTGGYEKYANDICWIMNTYYVPMEHDIPHAETTRYERMLKYYQWSPFILLFMALCFYFPRMLWRALNHKSGLDIEKLVDQAMKQEQQAKPDEERKKTVEHIVSAIRVYIENRYTSLNQHHIHPQSFPQKFWYFVTFWRHRHLSAYIVLLFTFVKFLFLMNSLVQIFLLNAFLGNEYHLFGFEVITKFLRGLDWGESKRFPRVTLCDFHIREVGIVHRYTVQCVLPINLFNEKIFLILWFWILLLAAFNIGDFISWLLRIIRVDSRSAYVRRKLAMRTTNKPIDYEESTSQEPAKGNEKQISKTFVRDYLQEDGCFALRLLARNGQDIIVGEVIDALYDHYRKTYIADHYNSDRSIMNSNGLSHIVQHTTLYRSTTSTKPPYDTPNNDNEGRQLIDRT</sequence>
<evidence type="ECO:0000313" key="11">
    <source>
        <dbReference type="EMBL" id="CAF0960123.1"/>
    </source>
</evidence>
<keyword evidence="7 9" id="KW-0472">Membrane</keyword>
<accession>A0A814DYX8</accession>
<feature type="region of interest" description="Disordered" evidence="10">
    <location>
        <begin position="436"/>
        <end position="459"/>
    </location>
</feature>
<dbReference type="EMBL" id="CAJNOO010000496">
    <property type="protein sequence ID" value="CAF0960123.1"/>
    <property type="molecule type" value="Genomic_DNA"/>
</dbReference>
<dbReference type="Proteomes" id="UP000663882">
    <property type="component" value="Unassembled WGS sequence"/>
</dbReference>
<dbReference type="GO" id="GO:0034220">
    <property type="term" value="P:monoatomic ion transmembrane transport"/>
    <property type="evidence" value="ECO:0007669"/>
    <property type="project" value="UniProtKB-KW"/>
</dbReference>
<evidence type="ECO:0000256" key="9">
    <source>
        <dbReference type="RuleBase" id="RU010713"/>
    </source>
</evidence>
<dbReference type="GO" id="GO:0005886">
    <property type="term" value="C:plasma membrane"/>
    <property type="evidence" value="ECO:0007669"/>
    <property type="project" value="UniProtKB-SubCell"/>
</dbReference>
<dbReference type="Proteomes" id="UP000663874">
    <property type="component" value="Unassembled WGS sequence"/>
</dbReference>
<dbReference type="EMBL" id="CAJOBE010000126">
    <property type="protein sequence ID" value="CAF3575449.1"/>
    <property type="molecule type" value="Genomic_DNA"/>
</dbReference>
<protein>
    <recommendedName>
        <fullName evidence="9">Innexin</fullName>
    </recommendedName>
</protein>
<keyword evidence="8 9" id="KW-0407">Ion channel</keyword>
<evidence type="ECO:0000313" key="14">
    <source>
        <dbReference type="EMBL" id="CAF3575449.1"/>
    </source>
</evidence>
<evidence type="ECO:0000313" key="13">
    <source>
        <dbReference type="EMBL" id="CAF3487175.1"/>
    </source>
</evidence>
<keyword evidence="6 9" id="KW-0406">Ion transport</keyword>
<feature type="compositionally biased region" description="Polar residues" evidence="10">
    <location>
        <begin position="436"/>
        <end position="449"/>
    </location>
</feature>
<comment type="similarity">
    <text evidence="9">Belongs to the pannexin family.</text>
</comment>
<dbReference type="EMBL" id="CAJNOU010000465">
    <property type="protein sequence ID" value="CAF1005437.1"/>
    <property type="molecule type" value="Genomic_DNA"/>
</dbReference>
<dbReference type="InterPro" id="IPR000990">
    <property type="entry name" value="Innexin"/>
</dbReference>
<dbReference type="EMBL" id="CAJOAX010000034">
    <property type="protein sequence ID" value="CAF3487175.1"/>
    <property type="molecule type" value="Genomic_DNA"/>
</dbReference>
<feature type="transmembrane region" description="Helical" evidence="9">
    <location>
        <begin position="295"/>
        <end position="319"/>
    </location>
</feature>
<feature type="transmembrane region" description="Helical" evidence="9">
    <location>
        <begin position="103"/>
        <end position="121"/>
    </location>
</feature>
<evidence type="ECO:0000256" key="10">
    <source>
        <dbReference type="SAM" id="MobiDB-lite"/>
    </source>
</evidence>
<dbReference type="Proteomes" id="UP000663889">
    <property type="component" value="Unassembled WGS sequence"/>
</dbReference>
<dbReference type="GO" id="GO:0005921">
    <property type="term" value="C:gap junction"/>
    <property type="evidence" value="ECO:0007669"/>
    <property type="project" value="UniProtKB-UniRule"/>
</dbReference>
<evidence type="ECO:0000256" key="1">
    <source>
        <dbReference type="ARBA" id="ARBA00004651"/>
    </source>
</evidence>
<dbReference type="Proteomes" id="UP000663823">
    <property type="component" value="Unassembled WGS sequence"/>
</dbReference>
<evidence type="ECO:0000313" key="15">
    <source>
        <dbReference type="Proteomes" id="UP000663882"/>
    </source>
</evidence>
<keyword evidence="2 9" id="KW-0813">Transport</keyword>
<keyword evidence="4 9" id="KW-0812">Transmembrane</keyword>
<keyword evidence="5 9" id="KW-1133">Transmembrane helix</keyword>
<reference evidence="11" key="1">
    <citation type="submission" date="2021-02" db="EMBL/GenBank/DDBJ databases">
        <authorList>
            <person name="Nowell W R."/>
        </authorList>
    </citation>
    <scope>NUCLEOTIDE SEQUENCE</scope>
</reference>
<evidence type="ECO:0000256" key="4">
    <source>
        <dbReference type="ARBA" id="ARBA00022692"/>
    </source>
</evidence>
<evidence type="ECO:0000256" key="3">
    <source>
        <dbReference type="ARBA" id="ARBA00022475"/>
    </source>
</evidence>
<feature type="transmembrane region" description="Helical" evidence="9">
    <location>
        <begin position="207"/>
        <end position="234"/>
    </location>
</feature>
<dbReference type="PRINTS" id="PR01262">
    <property type="entry name" value="INNEXIN"/>
</dbReference>
<dbReference type="PANTHER" id="PTHR11893">
    <property type="entry name" value="INNEXIN"/>
    <property type="match status" value="1"/>
</dbReference>
<evidence type="ECO:0000313" key="12">
    <source>
        <dbReference type="EMBL" id="CAF1005437.1"/>
    </source>
</evidence>
<comment type="subcellular location">
    <subcellularLocation>
        <location evidence="1 9">Cell membrane</location>
        <topology evidence="1 9">Multi-pass membrane protein</topology>
    </subcellularLocation>
</comment>
<evidence type="ECO:0000256" key="5">
    <source>
        <dbReference type="ARBA" id="ARBA00022989"/>
    </source>
</evidence>
<evidence type="ECO:0000256" key="7">
    <source>
        <dbReference type="ARBA" id="ARBA00023136"/>
    </source>
</evidence>
<dbReference type="OrthoDB" id="5867527at2759"/>
<gene>
    <name evidence="9" type="primary">inx</name>
    <name evidence="14" type="ORF">FNK824_LOCUS2159</name>
    <name evidence="13" type="ORF">OTI717_LOCUS896</name>
    <name evidence="11" type="ORF">RFH988_LOCUS12096</name>
    <name evidence="12" type="ORF">SEV965_LOCUS11010</name>
</gene>
<evidence type="ECO:0000256" key="6">
    <source>
        <dbReference type="ARBA" id="ARBA00023065"/>
    </source>
</evidence>
<keyword evidence="3" id="KW-1003">Cell membrane</keyword>
<proteinExistence type="inferred from homology"/>
<evidence type="ECO:0000256" key="8">
    <source>
        <dbReference type="ARBA" id="ARBA00023303"/>
    </source>
</evidence>
<feature type="compositionally biased region" description="Basic and acidic residues" evidence="10">
    <location>
        <begin position="450"/>
        <end position="459"/>
    </location>
</feature>
<comment type="caution">
    <text evidence="11">The sequence shown here is derived from an EMBL/GenBank/DDBJ whole genome shotgun (WGS) entry which is preliminary data.</text>
</comment>
<evidence type="ECO:0000256" key="2">
    <source>
        <dbReference type="ARBA" id="ARBA00022448"/>
    </source>
</evidence>
<organism evidence="11 15">
    <name type="scientific">Rotaria sordida</name>
    <dbReference type="NCBI Taxonomy" id="392033"/>
    <lineage>
        <taxon>Eukaryota</taxon>
        <taxon>Metazoa</taxon>
        <taxon>Spiralia</taxon>
        <taxon>Gnathifera</taxon>
        <taxon>Rotifera</taxon>
        <taxon>Eurotatoria</taxon>
        <taxon>Bdelloidea</taxon>
        <taxon>Philodinida</taxon>
        <taxon>Philodinidae</taxon>
        <taxon>Rotaria</taxon>
    </lineage>
</organism>
<dbReference type="AlphaFoldDB" id="A0A814DYX8"/>
<dbReference type="Pfam" id="PF00876">
    <property type="entry name" value="Innexin"/>
    <property type="match status" value="1"/>
</dbReference>
<dbReference type="PANTHER" id="PTHR11893:SF36">
    <property type="entry name" value="INNEXIN-5"/>
    <property type="match status" value="1"/>
</dbReference>
<name>A0A814DYX8_9BILA</name>
<dbReference type="PROSITE" id="PS51013">
    <property type="entry name" value="PANNEXIN"/>
    <property type="match status" value="1"/>
</dbReference>